<evidence type="ECO:0000313" key="2">
    <source>
        <dbReference type="Proteomes" id="UP000886501"/>
    </source>
</evidence>
<comment type="caution">
    <text evidence="1">The sequence shown here is derived from an EMBL/GenBank/DDBJ whole genome shotgun (WGS) entry which is preliminary data.</text>
</comment>
<name>A0ACB6ZSK8_THEGA</name>
<organism evidence="1 2">
    <name type="scientific">Thelephora ganbajun</name>
    <name type="common">Ganba fungus</name>
    <dbReference type="NCBI Taxonomy" id="370292"/>
    <lineage>
        <taxon>Eukaryota</taxon>
        <taxon>Fungi</taxon>
        <taxon>Dikarya</taxon>
        <taxon>Basidiomycota</taxon>
        <taxon>Agaricomycotina</taxon>
        <taxon>Agaricomycetes</taxon>
        <taxon>Thelephorales</taxon>
        <taxon>Thelephoraceae</taxon>
        <taxon>Thelephora</taxon>
    </lineage>
</organism>
<gene>
    <name evidence="1" type="ORF">BDM02DRAFT_3266272</name>
</gene>
<protein>
    <submittedName>
        <fullName evidence="1">Uncharacterized protein</fullName>
    </submittedName>
</protein>
<dbReference type="Proteomes" id="UP000886501">
    <property type="component" value="Unassembled WGS sequence"/>
</dbReference>
<reference evidence="1" key="1">
    <citation type="submission" date="2019-10" db="EMBL/GenBank/DDBJ databases">
        <authorList>
            <consortium name="DOE Joint Genome Institute"/>
            <person name="Kuo A."/>
            <person name="Miyauchi S."/>
            <person name="Kiss E."/>
            <person name="Drula E."/>
            <person name="Kohler A."/>
            <person name="Sanchez-Garcia M."/>
            <person name="Andreopoulos B."/>
            <person name="Barry K.W."/>
            <person name="Bonito G."/>
            <person name="Buee M."/>
            <person name="Carver A."/>
            <person name="Chen C."/>
            <person name="Cichocki N."/>
            <person name="Clum A."/>
            <person name="Culley D."/>
            <person name="Crous P.W."/>
            <person name="Fauchery L."/>
            <person name="Girlanda M."/>
            <person name="Hayes R."/>
            <person name="Keri Z."/>
            <person name="Labutti K."/>
            <person name="Lipzen A."/>
            <person name="Lombard V."/>
            <person name="Magnuson J."/>
            <person name="Maillard F."/>
            <person name="Morin E."/>
            <person name="Murat C."/>
            <person name="Nolan M."/>
            <person name="Ohm R."/>
            <person name="Pangilinan J."/>
            <person name="Pereira M."/>
            <person name="Perotto S."/>
            <person name="Peter M."/>
            <person name="Riley R."/>
            <person name="Sitrit Y."/>
            <person name="Stielow B."/>
            <person name="Szollosi G."/>
            <person name="Zifcakova L."/>
            <person name="Stursova M."/>
            <person name="Spatafora J.W."/>
            <person name="Tedersoo L."/>
            <person name="Vaario L.-M."/>
            <person name="Yamada A."/>
            <person name="Yan M."/>
            <person name="Wang P."/>
            <person name="Xu J."/>
            <person name="Bruns T."/>
            <person name="Baldrian P."/>
            <person name="Vilgalys R."/>
            <person name="Henrissat B."/>
            <person name="Grigoriev I.V."/>
            <person name="Hibbett D."/>
            <person name="Nagy L.G."/>
            <person name="Martin F.M."/>
        </authorList>
    </citation>
    <scope>NUCLEOTIDE SEQUENCE</scope>
    <source>
        <strain evidence="1">P2</strain>
    </source>
</reference>
<accession>A0ACB6ZSK8</accession>
<sequence>MSAATVEIADALFCQNHLKEVCEDCNYDGREDNDTFYGFDPIDREGLEPPQVSTNKDGQYCCKKHGSPSCNQCFGWKKQINRARTAAKKAGRG</sequence>
<reference evidence="1" key="2">
    <citation type="journal article" date="2020" name="Nat. Commun.">
        <title>Large-scale genome sequencing of mycorrhizal fungi provides insights into the early evolution of symbiotic traits.</title>
        <authorList>
            <person name="Miyauchi S."/>
            <person name="Kiss E."/>
            <person name="Kuo A."/>
            <person name="Drula E."/>
            <person name="Kohler A."/>
            <person name="Sanchez-Garcia M."/>
            <person name="Morin E."/>
            <person name="Andreopoulos B."/>
            <person name="Barry K.W."/>
            <person name="Bonito G."/>
            <person name="Buee M."/>
            <person name="Carver A."/>
            <person name="Chen C."/>
            <person name="Cichocki N."/>
            <person name="Clum A."/>
            <person name="Culley D."/>
            <person name="Crous P.W."/>
            <person name="Fauchery L."/>
            <person name="Girlanda M."/>
            <person name="Hayes R.D."/>
            <person name="Keri Z."/>
            <person name="LaButti K."/>
            <person name="Lipzen A."/>
            <person name="Lombard V."/>
            <person name="Magnuson J."/>
            <person name="Maillard F."/>
            <person name="Murat C."/>
            <person name="Nolan M."/>
            <person name="Ohm R.A."/>
            <person name="Pangilinan J."/>
            <person name="Pereira M.F."/>
            <person name="Perotto S."/>
            <person name="Peter M."/>
            <person name="Pfister S."/>
            <person name="Riley R."/>
            <person name="Sitrit Y."/>
            <person name="Stielow J.B."/>
            <person name="Szollosi G."/>
            <person name="Zifcakova L."/>
            <person name="Stursova M."/>
            <person name="Spatafora J.W."/>
            <person name="Tedersoo L."/>
            <person name="Vaario L.M."/>
            <person name="Yamada A."/>
            <person name="Yan M."/>
            <person name="Wang P."/>
            <person name="Xu J."/>
            <person name="Bruns T."/>
            <person name="Baldrian P."/>
            <person name="Vilgalys R."/>
            <person name="Dunand C."/>
            <person name="Henrissat B."/>
            <person name="Grigoriev I.V."/>
            <person name="Hibbett D."/>
            <person name="Nagy L.G."/>
            <person name="Martin F.M."/>
        </authorList>
    </citation>
    <scope>NUCLEOTIDE SEQUENCE</scope>
    <source>
        <strain evidence="1">P2</strain>
    </source>
</reference>
<proteinExistence type="predicted"/>
<keyword evidence="2" id="KW-1185">Reference proteome</keyword>
<evidence type="ECO:0000313" key="1">
    <source>
        <dbReference type="EMBL" id="KAF9652564.1"/>
    </source>
</evidence>
<dbReference type="EMBL" id="MU117968">
    <property type="protein sequence ID" value="KAF9652564.1"/>
    <property type="molecule type" value="Genomic_DNA"/>
</dbReference>